<dbReference type="InterPro" id="IPR020568">
    <property type="entry name" value="Ribosomal_Su5_D2-typ_SF"/>
</dbReference>
<organism evidence="3 4">
    <name type="scientific">Streptomyces badius</name>
    <dbReference type="NCBI Taxonomy" id="1941"/>
    <lineage>
        <taxon>Bacteria</taxon>
        <taxon>Bacillati</taxon>
        <taxon>Actinomycetota</taxon>
        <taxon>Actinomycetes</taxon>
        <taxon>Kitasatosporales</taxon>
        <taxon>Streptomycetaceae</taxon>
        <taxon>Streptomyces</taxon>
    </lineage>
</organism>
<reference evidence="4" key="1">
    <citation type="journal article" date="2019" name="Int. J. Syst. Evol. Microbiol.">
        <title>The Global Catalogue of Microorganisms (GCM) 10K type strain sequencing project: providing services to taxonomists for standard genome sequencing and annotation.</title>
        <authorList>
            <consortium name="The Broad Institute Genomics Platform"/>
            <consortium name="The Broad Institute Genome Sequencing Center for Infectious Disease"/>
            <person name="Wu L."/>
            <person name="Ma J."/>
        </authorList>
    </citation>
    <scope>NUCLEOTIDE SEQUENCE [LARGE SCALE GENOMIC DNA]</scope>
    <source>
        <strain evidence="4">JCM 4350</strain>
    </source>
</reference>
<gene>
    <name evidence="3" type="ORF">GCM10010253_12760</name>
</gene>
<sequence>MTGIRSAPAPTHHRGATGVSTAFGTFGELLQGVLPEEDGDFLVTLPVARWTVATFQELPHTEEVEVRPRSKHKALKLVRMMLEAAGRPTGGVLTLDSSLPEGKGLASSSADLVATARAIGNALDIELAPRTIESFLSRIEPTDGVLYPGIVAYHHRSVRLRRVLGSLPPMTVVGLDEGGEVDTVAFNRIPKPYGPAEQREYVRLLDRLTTAVAAGDLREAGAVATRSAELGQLLRPKRTLPAMQALSEEIGALGVVVAHSGTVLGLLIDSAAPDASHTIAAAANACVALAGNVTMYSTLSFDTLPFDLDLPGGR</sequence>
<keyword evidence="1 3" id="KW-0418">Kinase</keyword>
<evidence type="ECO:0000259" key="2">
    <source>
        <dbReference type="Pfam" id="PF00288"/>
    </source>
</evidence>
<dbReference type="InterPro" id="IPR006204">
    <property type="entry name" value="GHMP_kinase_N_dom"/>
</dbReference>
<dbReference type="Gene3D" id="3.30.230.10">
    <property type="match status" value="1"/>
</dbReference>
<feature type="domain" description="GHMP kinase N-terminal" evidence="2">
    <location>
        <begin position="75"/>
        <end position="140"/>
    </location>
</feature>
<dbReference type="InterPro" id="IPR014721">
    <property type="entry name" value="Ribsml_uS5_D2-typ_fold_subgr"/>
</dbReference>
<evidence type="ECO:0000256" key="1">
    <source>
        <dbReference type="ARBA" id="ARBA00022777"/>
    </source>
</evidence>
<comment type="caution">
    <text evidence="3">The sequence shown here is derived from an EMBL/GenBank/DDBJ whole genome shotgun (WGS) entry which is preliminary data.</text>
</comment>
<dbReference type="Proteomes" id="UP000659767">
    <property type="component" value="Unassembled WGS sequence"/>
</dbReference>
<protein>
    <submittedName>
        <fullName evidence="3">Kinase</fullName>
    </submittedName>
</protein>
<dbReference type="InterPro" id="IPR012363">
    <property type="entry name" value="PduX"/>
</dbReference>
<keyword evidence="1 3" id="KW-0808">Transferase</keyword>
<keyword evidence="4" id="KW-1185">Reference proteome</keyword>
<dbReference type="SUPFAM" id="SSF54211">
    <property type="entry name" value="Ribosomal protein S5 domain 2-like"/>
    <property type="match status" value="1"/>
</dbReference>
<name>A0ABQ2SWM3_STRBA</name>
<proteinExistence type="predicted"/>
<accession>A0ABQ2SWM3</accession>
<dbReference type="GO" id="GO:0016301">
    <property type="term" value="F:kinase activity"/>
    <property type="evidence" value="ECO:0007669"/>
    <property type="project" value="UniProtKB-KW"/>
</dbReference>
<evidence type="ECO:0000313" key="4">
    <source>
        <dbReference type="Proteomes" id="UP000659767"/>
    </source>
</evidence>
<evidence type="ECO:0000313" key="3">
    <source>
        <dbReference type="EMBL" id="GGS40489.1"/>
    </source>
</evidence>
<dbReference type="RefSeq" id="WP_199887694.1">
    <property type="nucleotide sequence ID" value="NZ_BMSZ01000003.1"/>
</dbReference>
<dbReference type="PIRSF" id="PIRSF033887">
    <property type="entry name" value="PduX"/>
    <property type="match status" value="1"/>
</dbReference>
<dbReference type="Pfam" id="PF00288">
    <property type="entry name" value="GHMP_kinases_N"/>
    <property type="match status" value="1"/>
</dbReference>
<dbReference type="EMBL" id="BMSZ01000003">
    <property type="protein sequence ID" value="GGS40489.1"/>
    <property type="molecule type" value="Genomic_DNA"/>
</dbReference>